<gene>
    <name evidence="2" type="ORF">SVIO_110450</name>
</gene>
<comment type="caution">
    <text evidence="2">The sequence shown here is derived from an EMBL/GenBank/DDBJ whole genome shotgun (WGS) entry which is preliminary data.</text>
</comment>
<dbReference type="Gene3D" id="1.10.10.10">
    <property type="entry name" value="Winged helix-like DNA-binding domain superfamily/Winged helix DNA-binding domain"/>
    <property type="match status" value="1"/>
</dbReference>
<dbReference type="InterPro" id="IPR000835">
    <property type="entry name" value="HTH_MarR-typ"/>
</dbReference>
<keyword evidence="3" id="KW-1185">Reference proteome</keyword>
<dbReference type="AlphaFoldDB" id="A0A4D4LGJ9"/>
<dbReference type="EMBL" id="BJHW01000002">
    <property type="protein sequence ID" value="GDY60422.1"/>
    <property type="molecule type" value="Genomic_DNA"/>
</dbReference>
<organism evidence="2 3">
    <name type="scientific">Streptomyces violaceusniger</name>
    <dbReference type="NCBI Taxonomy" id="68280"/>
    <lineage>
        <taxon>Bacteria</taxon>
        <taxon>Bacillati</taxon>
        <taxon>Actinomycetota</taxon>
        <taxon>Actinomycetes</taxon>
        <taxon>Kitasatosporales</taxon>
        <taxon>Streptomycetaceae</taxon>
        <taxon>Streptomyces</taxon>
        <taxon>Streptomyces violaceusniger group</taxon>
    </lineage>
</organism>
<dbReference type="InterPro" id="IPR036388">
    <property type="entry name" value="WH-like_DNA-bd_sf"/>
</dbReference>
<protein>
    <submittedName>
        <fullName evidence="2">MarR family transcriptional regulator</fullName>
    </submittedName>
</protein>
<dbReference type="Pfam" id="PF12802">
    <property type="entry name" value="MarR_2"/>
    <property type="match status" value="1"/>
</dbReference>
<dbReference type="InterPro" id="IPR039422">
    <property type="entry name" value="MarR/SlyA-like"/>
</dbReference>
<dbReference type="PRINTS" id="PR00598">
    <property type="entry name" value="HTHMARR"/>
</dbReference>
<evidence type="ECO:0000259" key="1">
    <source>
        <dbReference type="PROSITE" id="PS50995"/>
    </source>
</evidence>
<dbReference type="Proteomes" id="UP000301309">
    <property type="component" value="Unassembled WGS sequence"/>
</dbReference>
<dbReference type="SUPFAM" id="SSF46785">
    <property type="entry name" value="Winged helix' DNA-binding domain"/>
    <property type="match status" value="1"/>
</dbReference>
<proteinExistence type="predicted"/>
<dbReference type="InterPro" id="IPR036390">
    <property type="entry name" value="WH_DNA-bd_sf"/>
</dbReference>
<dbReference type="GO" id="GO:0003700">
    <property type="term" value="F:DNA-binding transcription factor activity"/>
    <property type="evidence" value="ECO:0007669"/>
    <property type="project" value="InterPro"/>
</dbReference>
<accession>A0A4D4LGJ9</accession>
<dbReference type="RefSeq" id="WP_344597660.1">
    <property type="nucleotide sequence ID" value="NZ_BAAASO010000052.1"/>
</dbReference>
<dbReference type="PANTHER" id="PTHR33164:SF99">
    <property type="entry name" value="MARR FAMILY REGULATORY PROTEIN"/>
    <property type="match status" value="1"/>
</dbReference>
<dbReference type="SMART" id="SM00347">
    <property type="entry name" value="HTH_MARR"/>
    <property type="match status" value="1"/>
</dbReference>
<feature type="domain" description="HTH marR-type" evidence="1">
    <location>
        <begin position="4"/>
        <end position="147"/>
    </location>
</feature>
<dbReference type="PROSITE" id="PS50995">
    <property type="entry name" value="HTH_MARR_2"/>
    <property type="match status" value="1"/>
</dbReference>
<evidence type="ECO:0000313" key="2">
    <source>
        <dbReference type="EMBL" id="GDY60422.1"/>
    </source>
</evidence>
<dbReference type="PANTHER" id="PTHR33164">
    <property type="entry name" value="TRANSCRIPTIONAL REGULATOR, MARR FAMILY"/>
    <property type="match status" value="1"/>
</dbReference>
<name>A0A4D4LGJ9_STRVO</name>
<reference evidence="2 3" key="1">
    <citation type="journal article" date="2020" name="Int. J. Syst. Evol. Microbiol.">
        <title>Reclassification of Streptomyces castelarensis and Streptomyces sporoclivatus as later heterotypic synonyms of Streptomyces antimycoticus.</title>
        <authorList>
            <person name="Komaki H."/>
            <person name="Tamura T."/>
        </authorList>
    </citation>
    <scope>NUCLEOTIDE SEQUENCE [LARGE SCALE GENOMIC DNA]</scope>
    <source>
        <strain evidence="2 3">NBRC 13459</strain>
    </source>
</reference>
<evidence type="ECO:0000313" key="3">
    <source>
        <dbReference type="Proteomes" id="UP000301309"/>
    </source>
</evidence>
<sequence>MAEKDFLDADQERAWRAVLKGHALLVGRLDSDLREHADMSLIDYDVLVQLSEAPERRLPMADLARAVVYSRSGLTRLVDSLERRSLVTRERSRSDRRSWYAVLTDDGLTALEAAWPVHVAGVRDYFAAHTDPEQARTLATVFGAVIAELAPDHEELRHYHPDQRATP</sequence>
<dbReference type="GO" id="GO:0006950">
    <property type="term" value="P:response to stress"/>
    <property type="evidence" value="ECO:0007669"/>
    <property type="project" value="TreeGrafter"/>
</dbReference>